<feature type="compositionally biased region" description="Acidic residues" evidence="1">
    <location>
        <begin position="166"/>
        <end position="200"/>
    </location>
</feature>
<dbReference type="PANTHER" id="PTHR37384:SF1">
    <property type="entry name" value="OS01G0835600 PROTEIN"/>
    <property type="match status" value="1"/>
</dbReference>
<feature type="compositionally biased region" description="Polar residues" evidence="1">
    <location>
        <begin position="501"/>
        <end position="515"/>
    </location>
</feature>
<feature type="region of interest" description="Disordered" evidence="1">
    <location>
        <begin position="267"/>
        <end position="308"/>
    </location>
</feature>
<dbReference type="InterPro" id="IPR047365">
    <property type="entry name" value="Tudor_AtPTM-like"/>
</dbReference>
<dbReference type="SUPFAM" id="SSF47676">
    <property type="entry name" value="Conserved domain common to transcription factors TFIIS, elongin A, CRSP70"/>
    <property type="match status" value="1"/>
</dbReference>
<accession>A0AAV0U9X9</accession>
<reference evidence="3" key="1">
    <citation type="submission" date="2022-12" db="EMBL/GenBank/DDBJ databases">
        <authorList>
            <person name="Webb A."/>
        </authorList>
    </citation>
    <scope>NUCLEOTIDE SEQUENCE</scope>
    <source>
        <strain evidence="3">Hp1</strain>
    </source>
</reference>
<keyword evidence="4" id="KW-1185">Reference proteome</keyword>
<evidence type="ECO:0000313" key="3">
    <source>
        <dbReference type="EMBL" id="CAI5732645.1"/>
    </source>
</evidence>
<dbReference type="AlphaFoldDB" id="A0AAV0U9X9"/>
<dbReference type="InterPro" id="IPR035441">
    <property type="entry name" value="TFIIS/LEDGF_dom_sf"/>
</dbReference>
<comment type="caution">
    <text evidence="3">The sequence shown here is derived from an EMBL/GenBank/DDBJ whole genome shotgun (WGS) entry which is preliminary data.</text>
</comment>
<feature type="region of interest" description="Disordered" evidence="1">
    <location>
        <begin position="89"/>
        <end position="108"/>
    </location>
</feature>
<evidence type="ECO:0000313" key="4">
    <source>
        <dbReference type="Proteomes" id="UP001162031"/>
    </source>
</evidence>
<protein>
    <recommendedName>
        <fullName evidence="2">PTM/DIR17-like Tudor domain-containing protein</fullName>
    </recommendedName>
</protein>
<dbReference type="EMBL" id="CANTFL010001180">
    <property type="protein sequence ID" value="CAI5732645.1"/>
    <property type="molecule type" value="Genomic_DNA"/>
</dbReference>
<evidence type="ECO:0000256" key="1">
    <source>
        <dbReference type="SAM" id="MobiDB-lite"/>
    </source>
</evidence>
<dbReference type="PANTHER" id="PTHR37384">
    <property type="entry name" value="OS01G0835600 PROTEIN"/>
    <property type="match status" value="1"/>
</dbReference>
<dbReference type="Proteomes" id="UP001162031">
    <property type="component" value="Unassembled WGS sequence"/>
</dbReference>
<gene>
    <name evidence="3" type="ORF">HBR001_LOCUS5585</name>
</gene>
<feature type="compositionally biased region" description="Basic and acidic residues" evidence="1">
    <location>
        <begin position="519"/>
        <end position="534"/>
    </location>
</feature>
<feature type="compositionally biased region" description="Polar residues" evidence="1">
    <location>
        <begin position="710"/>
        <end position="721"/>
    </location>
</feature>
<feature type="compositionally biased region" description="Low complexity" evidence="1">
    <location>
        <begin position="99"/>
        <end position="108"/>
    </location>
</feature>
<feature type="region of interest" description="Disordered" evidence="1">
    <location>
        <begin position="678"/>
        <end position="721"/>
    </location>
</feature>
<dbReference type="Pfam" id="PF21743">
    <property type="entry name" value="PTM_DIR17_Tudor"/>
    <property type="match status" value="1"/>
</dbReference>
<dbReference type="CDD" id="cd20401">
    <property type="entry name" value="Tudor_AtPTM-like"/>
    <property type="match status" value="1"/>
</dbReference>
<feature type="region of interest" description="Disordered" evidence="1">
    <location>
        <begin position="483"/>
        <end position="561"/>
    </location>
</feature>
<evidence type="ECO:0000259" key="2">
    <source>
        <dbReference type="Pfam" id="PF21743"/>
    </source>
</evidence>
<feature type="compositionally biased region" description="Basic residues" evidence="1">
    <location>
        <begin position="277"/>
        <end position="294"/>
    </location>
</feature>
<name>A0AAV0U9X9_HYABA</name>
<feature type="region of interest" description="Disordered" evidence="1">
    <location>
        <begin position="165"/>
        <end position="200"/>
    </location>
</feature>
<proteinExistence type="predicted"/>
<organism evidence="3 4">
    <name type="scientific">Hyaloperonospora brassicae</name>
    <name type="common">Brassica downy mildew</name>
    <name type="synonym">Peronospora brassicae</name>
    <dbReference type="NCBI Taxonomy" id="162125"/>
    <lineage>
        <taxon>Eukaryota</taxon>
        <taxon>Sar</taxon>
        <taxon>Stramenopiles</taxon>
        <taxon>Oomycota</taxon>
        <taxon>Peronosporomycetes</taxon>
        <taxon>Peronosporales</taxon>
        <taxon>Peronosporaceae</taxon>
        <taxon>Hyaloperonospora</taxon>
    </lineage>
</organism>
<feature type="domain" description="PTM/DIR17-like Tudor" evidence="2">
    <location>
        <begin position="13"/>
        <end position="59"/>
    </location>
</feature>
<feature type="compositionally biased region" description="Polar residues" evidence="1">
    <location>
        <begin position="552"/>
        <end position="561"/>
    </location>
</feature>
<sequence>MAKVRYTQRFPLGTRVSKCFAGYRNPFKGSVDQHSDQTHFYHISYDDGDSEEMTEDDVQAHLLYVPKPQNSFTPPKAFNRSKIYTARKPYPPSIEKTTDSGSSASTSMTVAVVPSPTASEGNKKPTVLSLNANAPGLSGSIGLSGSSDSCAATSAPLSVSIPAYSCEEEEEEEEGVDNEEEEEEEEMVNNDDEEEEDEALLEGTPEEINLLIGKPVMRTVAQEGCSTDVLQGTVASYFPATKMFRVMYFDGECCDLSYQQLLDIIPANSHPIGSNGTKKRKVERRSRKKEKRTKPSASSSSPKWPQTLDLTAPLSATKVTGRIKPGFMAYSPASDDAQSPVTPVVYETDMATVDNIEYNIVRKVLFIIVSTVSNMMMEAQLEALSSADLKDKEALETFVQKDGLTSLAELLSKWEEQEETEQGVLLILKALAVLPGVTKDVIMDSRIGKKVRGIEKSRCYRDVAIPSLATWVIQKLKADVGVQKADQGSSLRDSGEAGRYQNGQSRKTGPTSESFGSRGDGKQDDRSVMEKSTDSPRPQETARVKGKPFSFPNGSGKQSKSASHLLDLMNSRNGRDTNSSCRDRDIFGNVVGPRKSGKLGTASNWRARRSTVVLDQVSKRLTGNVPEIDIVKLTKVGDDDWRPSRISFAPKDSVCAFDKEVAVSKLLVFRPFGTTTAPERVPVKPQVGPLRSILRASRSPPATAEEMPQVTENNTASPAVH</sequence>
<dbReference type="Gene3D" id="2.30.30.140">
    <property type="match status" value="1"/>
</dbReference>